<dbReference type="Proteomes" id="UP000240493">
    <property type="component" value="Unassembled WGS sequence"/>
</dbReference>
<name>A0A2T3Z666_TRIA4</name>
<dbReference type="EMBL" id="KZ679263">
    <property type="protein sequence ID" value="PTB40316.1"/>
    <property type="molecule type" value="Genomic_DNA"/>
</dbReference>
<sequence length="323" mass="38352">MNIIKLLSSFRRLRPHTHSYLLRLPIEIMLEILNLLPPYCLLVVYQTCRPLRAIIHQNFLSGRGEMLATLEDKLRYLTCLARSLPDQWVCAKCCKLHKTYWLDVPAYYIYTPECEKGTILPNREDISNRNTYALHMPAHRHVQLTLKYIRLGRLSWKHQKRLQKLLKPHYFPVKEKFYTIENKGILEHWSYYPKVIEGRYIYLSIQTYLEGQNKISRQYLKWGDICHHIGGYKESIEIAIDMAFSVENTRLFFCCSSCRTDFSIQASPERVTIYTWQDLGPEGTVVDPEWESMLCDLTRVCHQPGSIRDLYDQLENNEDYWVF</sequence>
<dbReference type="OrthoDB" id="3766406at2759"/>
<dbReference type="SUPFAM" id="SSF81383">
    <property type="entry name" value="F-box domain"/>
    <property type="match status" value="1"/>
</dbReference>
<keyword evidence="3" id="KW-1185">Reference proteome</keyword>
<dbReference type="Pfam" id="PF12937">
    <property type="entry name" value="F-box-like"/>
    <property type="match status" value="1"/>
</dbReference>
<organism evidence="2 3">
    <name type="scientific">Trichoderma asperellum (strain ATCC 204424 / CBS 433.97 / NBRC 101777)</name>
    <dbReference type="NCBI Taxonomy" id="1042311"/>
    <lineage>
        <taxon>Eukaryota</taxon>
        <taxon>Fungi</taxon>
        <taxon>Dikarya</taxon>
        <taxon>Ascomycota</taxon>
        <taxon>Pezizomycotina</taxon>
        <taxon>Sordariomycetes</taxon>
        <taxon>Hypocreomycetidae</taxon>
        <taxon>Hypocreales</taxon>
        <taxon>Hypocreaceae</taxon>
        <taxon>Trichoderma</taxon>
    </lineage>
</organism>
<proteinExistence type="predicted"/>
<dbReference type="InterPro" id="IPR001810">
    <property type="entry name" value="F-box_dom"/>
</dbReference>
<evidence type="ECO:0000259" key="1">
    <source>
        <dbReference type="PROSITE" id="PS50181"/>
    </source>
</evidence>
<dbReference type="InterPro" id="IPR036047">
    <property type="entry name" value="F-box-like_dom_sf"/>
</dbReference>
<dbReference type="AlphaFoldDB" id="A0A2T3Z666"/>
<evidence type="ECO:0000313" key="3">
    <source>
        <dbReference type="Proteomes" id="UP000240493"/>
    </source>
</evidence>
<feature type="domain" description="F-box" evidence="1">
    <location>
        <begin position="18"/>
        <end position="70"/>
    </location>
</feature>
<accession>A0A2T3Z666</accession>
<reference evidence="2 3" key="1">
    <citation type="submission" date="2016-07" db="EMBL/GenBank/DDBJ databases">
        <title>Multiple horizontal gene transfer events from other fungi enriched the ability of initially mycotrophic Trichoderma (Ascomycota) to feed on dead plant biomass.</title>
        <authorList>
            <consortium name="DOE Joint Genome Institute"/>
            <person name="Aerts A."/>
            <person name="Atanasova L."/>
            <person name="Chenthamara K."/>
            <person name="Zhang J."/>
            <person name="Grujic M."/>
            <person name="Henrissat B."/>
            <person name="Kuo A."/>
            <person name="Salamov A."/>
            <person name="Lipzen A."/>
            <person name="Labutti K."/>
            <person name="Barry K."/>
            <person name="Miao Y."/>
            <person name="Rahimi M.J."/>
            <person name="Shen Q."/>
            <person name="Grigoriev I.V."/>
            <person name="Kubicek C.P."/>
            <person name="Druzhinina I.S."/>
        </authorList>
    </citation>
    <scope>NUCLEOTIDE SEQUENCE [LARGE SCALE GENOMIC DNA]</scope>
    <source>
        <strain evidence="2 3">CBS 433.97</strain>
    </source>
</reference>
<gene>
    <name evidence="2" type="ORF">M441DRAFT_142627</name>
</gene>
<dbReference type="CDD" id="cd09917">
    <property type="entry name" value="F-box_SF"/>
    <property type="match status" value="1"/>
</dbReference>
<evidence type="ECO:0000313" key="2">
    <source>
        <dbReference type="EMBL" id="PTB40316.1"/>
    </source>
</evidence>
<dbReference type="SMART" id="SM00256">
    <property type="entry name" value="FBOX"/>
    <property type="match status" value="1"/>
</dbReference>
<dbReference type="PROSITE" id="PS50181">
    <property type="entry name" value="FBOX"/>
    <property type="match status" value="1"/>
</dbReference>
<dbReference type="STRING" id="1042311.A0A2T3Z666"/>
<protein>
    <recommendedName>
        <fullName evidence="1">F-box domain-containing protein</fullName>
    </recommendedName>
</protein>